<evidence type="ECO:0000256" key="6">
    <source>
        <dbReference type="ARBA" id="ARBA00022989"/>
    </source>
</evidence>
<dbReference type="EMBL" id="MHTY01000027">
    <property type="protein sequence ID" value="OHA68322.1"/>
    <property type="molecule type" value="Genomic_DNA"/>
</dbReference>
<dbReference type="InterPro" id="IPR042094">
    <property type="entry name" value="T2SS_GspF_sf"/>
</dbReference>
<evidence type="ECO:0000256" key="7">
    <source>
        <dbReference type="ARBA" id="ARBA00023136"/>
    </source>
</evidence>
<evidence type="ECO:0000256" key="3">
    <source>
        <dbReference type="ARBA" id="ARBA00022475"/>
    </source>
</evidence>
<accession>A0A1G2R7S8</accession>
<keyword evidence="6 8" id="KW-1133">Transmembrane helix</keyword>
<proteinExistence type="inferred from homology"/>
<dbReference type="InterPro" id="IPR018076">
    <property type="entry name" value="T2SS_GspF_dom"/>
</dbReference>
<keyword evidence="3" id="KW-1003">Cell membrane</keyword>
<gene>
    <name evidence="10" type="ORF">A3J68_00125</name>
</gene>
<evidence type="ECO:0000313" key="11">
    <source>
        <dbReference type="Proteomes" id="UP000178529"/>
    </source>
</evidence>
<evidence type="ECO:0000256" key="8">
    <source>
        <dbReference type="SAM" id="Phobius"/>
    </source>
</evidence>
<keyword evidence="4" id="KW-0997">Cell inner membrane</keyword>
<comment type="similarity">
    <text evidence="2">Belongs to the GSP F family.</text>
</comment>
<dbReference type="GO" id="GO:0005886">
    <property type="term" value="C:plasma membrane"/>
    <property type="evidence" value="ECO:0007669"/>
    <property type="project" value="UniProtKB-SubCell"/>
</dbReference>
<evidence type="ECO:0000256" key="1">
    <source>
        <dbReference type="ARBA" id="ARBA00004429"/>
    </source>
</evidence>
<organism evidence="10 11">
    <name type="scientific">Candidatus Wildermuthbacteria bacterium RIFCSPHIGHO2_02_FULL_48_16</name>
    <dbReference type="NCBI Taxonomy" id="1802453"/>
    <lineage>
        <taxon>Bacteria</taxon>
        <taxon>Candidatus Wildermuthiibacteriota</taxon>
    </lineage>
</organism>
<feature type="domain" description="Type II secretion system protein GspF" evidence="9">
    <location>
        <begin position="275"/>
        <end position="397"/>
    </location>
</feature>
<comment type="caution">
    <text evidence="10">The sequence shown here is derived from an EMBL/GenBank/DDBJ whole genome shotgun (WGS) entry which is preliminary data.</text>
</comment>
<keyword evidence="5 8" id="KW-0812">Transmembrane</keyword>
<feature type="transmembrane region" description="Helical" evidence="8">
    <location>
        <begin position="171"/>
        <end position="193"/>
    </location>
</feature>
<evidence type="ECO:0000259" key="9">
    <source>
        <dbReference type="Pfam" id="PF00482"/>
    </source>
</evidence>
<dbReference type="InterPro" id="IPR003004">
    <property type="entry name" value="GspF/PilC"/>
</dbReference>
<dbReference type="Proteomes" id="UP000178529">
    <property type="component" value="Unassembled WGS sequence"/>
</dbReference>
<evidence type="ECO:0000256" key="2">
    <source>
        <dbReference type="ARBA" id="ARBA00005745"/>
    </source>
</evidence>
<sequence length="406" mass="44687">MPKYFYKAASFQGEHITGEETAEDEKGLAKVLRERGFVLTEAKERGKKRFSFSIDFSANLFGVTLVEKLMFVRNLKVMIGAGVSLPKALEILSEQVKSKKFKTAVLNMREQVFQGKLLSQAMEGHGEVFSELFQNMVKVGEESGTLEEVLSQLALQLEKEHELRSQITGALLYPAVVVSAMLLIGILMLVMVVPKLAATFKDLGVSLPVTTRFVIAFGKLLSEKWYLVFPVFAVLFGVALRALRTSAGKRLWDTISLKLPLFSAMIQKTNSAVTLRTLSSLIASGVPIVRALEITSHVVGNSFYQEALQEVAKDVAKGAKISDSLARAKHLYPTLIIQMVQVGEETGESAQVLSKLAEFFEEEVTQVTKNLASVIEPLLMLLIGAVVGFFAVSMIQPMYSLLNSVK</sequence>
<keyword evidence="7 8" id="KW-0472">Membrane</keyword>
<dbReference type="PANTHER" id="PTHR30012">
    <property type="entry name" value="GENERAL SECRETION PATHWAY PROTEIN"/>
    <property type="match status" value="1"/>
</dbReference>
<dbReference type="PANTHER" id="PTHR30012:SF0">
    <property type="entry name" value="TYPE II SECRETION SYSTEM PROTEIN F-RELATED"/>
    <property type="match status" value="1"/>
</dbReference>
<dbReference type="Gene3D" id="1.20.81.30">
    <property type="entry name" value="Type II secretion system (T2SS), domain F"/>
    <property type="match status" value="2"/>
</dbReference>
<comment type="subcellular location">
    <subcellularLocation>
        <location evidence="1">Cell inner membrane</location>
        <topology evidence="1">Multi-pass membrane protein</topology>
    </subcellularLocation>
</comment>
<feature type="transmembrane region" description="Helical" evidence="8">
    <location>
        <begin position="378"/>
        <end position="399"/>
    </location>
</feature>
<reference evidence="10 11" key="1">
    <citation type="journal article" date="2016" name="Nat. Commun.">
        <title>Thousands of microbial genomes shed light on interconnected biogeochemical processes in an aquifer system.</title>
        <authorList>
            <person name="Anantharaman K."/>
            <person name="Brown C.T."/>
            <person name="Hug L.A."/>
            <person name="Sharon I."/>
            <person name="Castelle C.J."/>
            <person name="Probst A.J."/>
            <person name="Thomas B.C."/>
            <person name="Singh A."/>
            <person name="Wilkins M.J."/>
            <person name="Karaoz U."/>
            <person name="Brodie E.L."/>
            <person name="Williams K.H."/>
            <person name="Hubbard S.S."/>
            <person name="Banfield J.F."/>
        </authorList>
    </citation>
    <scope>NUCLEOTIDE SEQUENCE [LARGE SCALE GENOMIC DNA]</scope>
</reference>
<feature type="transmembrane region" description="Helical" evidence="8">
    <location>
        <begin position="225"/>
        <end position="243"/>
    </location>
</feature>
<evidence type="ECO:0000256" key="4">
    <source>
        <dbReference type="ARBA" id="ARBA00022519"/>
    </source>
</evidence>
<protein>
    <recommendedName>
        <fullName evidence="9">Type II secretion system protein GspF domain-containing protein</fullName>
    </recommendedName>
</protein>
<dbReference type="AlphaFoldDB" id="A0A1G2R7S8"/>
<evidence type="ECO:0000313" key="10">
    <source>
        <dbReference type="EMBL" id="OHA68322.1"/>
    </source>
</evidence>
<dbReference type="FunFam" id="1.20.81.30:FF:000001">
    <property type="entry name" value="Type II secretion system protein F"/>
    <property type="match status" value="2"/>
</dbReference>
<evidence type="ECO:0000256" key="5">
    <source>
        <dbReference type="ARBA" id="ARBA00022692"/>
    </source>
</evidence>
<dbReference type="PRINTS" id="PR00812">
    <property type="entry name" value="BCTERIALGSPF"/>
</dbReference>
<name>A0A1G2R7S8_9BACT</name>
<feature type="domain" description="Type II secretion system protein GspF" evidence="9">
    <location>
        <begin position="71"/>
        <end position="194"/>
    </location>
</feature>
<dbReference type="Pfam" id="PF00482">
    <property type="entry name" value="T2SSF"/>
    <property type="match status" value="2"/>
</dbReference>